<gene>
    <name evidence="1" type="ORF">J2752_001083</name>
</gene>
<evidence type="ECO:0000313" key="2">
    <source>
        <dbReference type="Proteomes" id="UP000765891"/>
    </source>
</evidence>
<dbReference type="AlphaFoldDB" id="A0A8T4GNN9"/>
<comment type="caution">
    <text evidence="1">The sequence shown here is derived from an EMBL/GenBank/DDBJ whole genome shotgun (WGS) entry which is preliminary data.</text>
</comment>
<name>A0A8T4GNN9_9EURY</name>
<dbReference type="Proteomes" id="UP000765891">
    <property type="component" value="Unassembled WGS sequence"/>
</dbReference>
<accession>A0A8T4GNN9</accession>
<evidence type="ECO:0000313" key="1">
    <source>
        <dbReference type="EMBL" id="MBP1954202.1"/>
    </source>
</evidence>
<protein>
    <submittedName>
        <fullName evidence="1">Uncharacterized protein</fullName>
    </submittedName>
</protein>
<sequence length="48" mass="5245">MFGEEFDIFRKFVLNPASNAGDGDVSLLVLNVRVAAETFALRIGDECP</sequence>
<proteinExistence type="predicted"/>
<organism evidence="1 2">
    <name type="scientific">Halarchaeum rubridurum</name>
    <dbReference type="NCBI Taxonomy" id="489911"/>
    <lineage>
        <taxon>Archaea</taxon>
        <taxon>Methanobacteriati</taxon>
        <taxon>Methanobacteriota</taxon>
        <taxon>Stenosarchaea group</taxon>
        <taxon>Halobacteria</taxon>
        <taxon>Halobacteriales</taxon>
        <taxon>Halobacteriaceae</taxon>
    </lineage>
</organism>
<reference evidence="1" key="1">
    <citation type="submission" date="2021-03" db="EMBL/GenBank/DDBJ databases">
        <title>Genomic Encyclopedia of Type Strains, Phase IV (KMG-IV): sequencing the most valuable type-strain genomes for metagenomic binning, comparative biology and taxonomic classification.</title>
        <authorList>
            <person name="Goeker M."/>
        </authorList>
    </citation>
    <scope>NUCLEOTIDE SEQUENCE</scope>
    <source>
        <strain evidence="1">DSM 22443</strain>
    </source>
</reference>
<dbReference type="EMBL" id="JAGGKO010000001">
    <property type="protein sequence ID" value="MBP1954202.1"/>
    <property type="molecule type" value="Genomic_DNA"/>
</dbReference>
<dbReference type="RefSeq" id="WP_188869558.1">
    <property type="nucleotide sequence ID" value="NZ_BMOO01000001.1"/>
</dbReference>